<dbReference type="InterPro" id="IPR022642">
    <property type="entry name" value="CheR_C"/>
</dbReference>
<keyword evidence="8" id="KW-1185">Reference proteome</keyword>
<dbReference type="GO" id="GO:0032259">
    <property type="term" value="P:methylation"/>
    <property type="evidence" value="ECO:0007669"/>
    <property type="project" value="UniProtKB-KW"/>
</dbReference>
<dbReference type="Proteomes" id="UP000298714">
    <property type="component" value="Chromosome"/>
</dbReference>
<dbReference type="InterPro" id="IPR000780">
    <property type="entry name" value="CheR_MeTrfase"/>
</dbReference>
<gene>
    <name evidence="7" type="ORF">E6W36_07895</name>
</gene>
<dbReference type="KEGG" id="hgn:E6W36_07895"/>
<keyword evidence="5" id="KW-0949">S-adenosyl-L-methionine</keyword>
<dbReference type="PRINTS" id="PR00996">
    <property type="entry name" value="CHERMTFRASE"/>
</dbReference>
<dbReference type="InterPro" id="IPR050903">
    <property type="entry name" value="Bact_Chemotaxis_MeTrfase"/>
</dbReference>
<dbReference type="EC" id="2.1.1.80" evidence="2"/>
<dbReference type="SUPFAM" id="SSF53335">
    <property type="entry name" value="S-adenosyl-L-methionine-dependent methyltransferases"/>
    <property type="match status" value="1"/>
</dbReference>
<dbReference type="PANTHER" id="PTHR24422">
    <property type="entry name" value="CHEMOTAXIS PROTEIN METHYLTRANSFERASE"/>
    <property type="match status" value="1"/>
</dbReference>
<dbReference type="Gene3D" id="3.40.50.150">
    <property type="entry name" value="Vaccinia Virus protein VP39"/>
    <property type="match status" value="1"/>
</dbReference>
<dbReference type="SUPFAM" id="SSF47757">
    <property type="entry name" value="Chemotaxis receptor methyltransferase CheR, N-terminal domain"/>
    <property type="match status" value="1"/>
</dbReference>
<dbReference type="InterPro" id="IPR036804">
    <property type="entry name" value="CheR_N_sf"/>
</dbReference>
<dbReference type="Pfam" id="PF01739">
    <property type="entry name" value="CheR"/>
    <property type="match status" value="1"/>
</dbReference>
<protein>
    <recommendedName>
        <fullName evidence="2">protein-glutamate O-methyltransferase</fullName>
        <ecNumber evidence="2">2.1.1.80</ecNumber>
    </recommendedName>
</protein>
<dbReference type="Pfam" id="PF03705">
    <property type="entry name" value="CheR_N"/>
    <property type="match status" value="1"/>
</dbReference>
<dbReference type="InterPro" id="IPR022641">
    <property type="entry name" value="CheR_N"/>
</dbReference>
<dbReference type="AlphaFoldDB" id="A0A4D7C1A1"/>
<evidence type="ECO:0000256" key="1">
    <source>
        <dbReference type="ARBA" id="ARBA00001541"/>
    </source>
</evidence>
<dbReference type="PROSITE" id="PS50123">
    <property type="entry name" value="CHER"/>
    <property type="match status" value="1"/>
</dbReference>
<accession>A0A4D7C1A1</accession>
<keyword evidence="4" id="KW-0808">Transferase</keyword>
<evidence type="ECO:0000256" key="4">
    <source>
        <dbReference type="ARBA" id="ARBA00022679"/>
    </source>
</evidence>
<evidence type="ECO:0000259" key="6">
    <source>
        <dbReference type="PROSITE" id="PS50123"/>
    </source>
</evidence>
<proteinExistence type="predicted"/>
<dbReference type="Gene3D" id="1.10.155.10">
    <property type="entry name" value="Chemotaxis receptor methyltransferase CheR, N-terminal domain"/>
    <property type="match status" value="1"/>
</dbReference>
<evidence type="ECO:0000256" key="3">
    <source>
        <dbReference type="ARBA" id="ARBA00022603"/>
    </source>
</evidence>
<evidence type="ECO:0000313" key="7">
    <source>
        <dbReference type="EMBL" id="QCI79494.1"/>
    </source>
</evidence>
<reference evidence="8" key="1">
    <citation type="submission" date="2019-04" db="EMBL/GenBank/DDBJ databases">
        <title>Complete genome sequence of Sphingomonas sp. W1-2-3.</title>
        <authorList>
            <person name="Im W.T."/>
        </authorList>
    </citation>
    <scope>NUCLEOTIDE SEQUENCE [LARGE SCALE GENOMIC DNA]</scope>
    <source>
        <strain evidence="8">W1-2-3</strain>
    </source>
</reference>
<dbReference type="InterPro" id="IPR029063">
    <property type="entry name" value="SAM-dependent_MTases_sf"/>
</dbReference>
<comment type="catalytic activity">
    <reaction evidence="1">
        <text>L-glutamyl-[protein] + S-adenosyl-L-methionine = [protein]-L-glutamate 5-O-methyl ester + S-adenosyl-L-homocysteine</text>
        <dbReference type="Rhea" id="RHEA:24452"/>
        <dbReference type="Rhea" id="RHEA-COMP:10208"/>
        <dbReference type="Rhea" id="RHEA-COMP:10311"/>
        <dbReference type="ChEBI" id="CHEBI:29973"/>
        <dbReference type="ChEBI" id="CHEBI:57856"/>
        <dbReference type="ChEBI" id="CHEBI:59789"/>
        <dbReference type="ChEBI" id="CHEBI:82795"/>
        <dbReference type="EC" id="2.1.1.80"/>
    </reaction>
</comment>
<dbReference type="PANTHER" id="PTHR24422:SF19">
    <property type="entry name" value="CHEMOTAXIS PROTEIN METHYLTRANSFERASE"/>
    <property type="match status" value="1"/>
</dbReference>
<evidence type="ECO:0000313" key="8">
    <source>
        <dbReference type="Proteomes" id="UP000298714"/>
    </source>
</evidence>
<sequence length="194" mass="22326">MATAREFTLSRQDFKFVSDTVYDMTGIVLKEHKFEMVYARLSRRLRGLNMANFSDYVDLLQGPGRDTEISFLIDALTTNLTRFFREDYQLKHLLREVQQRQQHGGPDKSIRIWSAGCSSGQEPYSIGMALSAGLKERARACRILATDIDRNVLNKAKMACIPSKKLRTYRQISNQNIYEMPMMANTKSLVIYPI</sequence>
<evidence type="ECO:0000256" key="2">
    <source>
        <dbReference type="ARBA" id="ARBA00012534"/>
    </source>
</evidence>
<evidence type="ECO:0000256" key="5">
    <source>
        <dbReference type="ARBA" id="ARBA00022691"/>
    </source>
</evidence>
<feature type="domain" description="CheR-type methyltransferase" evidence="6">
    <location>
        <begin position="2"/>
        <end position="166"/>
    </location>
</feature>
<dbReference type="SMART" id="SM00138">
    <property type="entry name" value="MeTrc"/>
    <property type="match status" value="1"/>
</dbReference>
<dbReference type="GO" id="GO:0008983">
    <property type="term" value="F:protein-glutamate O-methyltransferase activity"/>
    <property type="evidence" value="ECO:0007669"/>
    <property type="project" value="UniProtKB-EC"/>
</dbReference>
<dbReference type="EMBL" id="CP039704">
    <property type="protein sequence ID" value="QCI79494.1"/>
    <property type="molecule type" value="Genomic_DNA"/>
</dbReference>
<name>A0A4D7C1A1_9SPHN</name>
<keyword evidence="3" id="KW-0489">Methyltransferase</keyword>
<organism evidence="7 8">
    <name type="scientific">Hankyongella ginsenosidimutans</name>
    <dbReference type="NCBI Taxonomy" id="1763828"/>
    <lineage>
        <taxon>Bacteria</taxon>
        <taxon>Pseudomonadati</taxon>
        <taxon>Pseudomonadota</taxon>
        <taxon>Alphaproteobacteria</taxon>
        <taxon>Sphingomonadales</taxon>
        <taxon>Sphingomonadaceae</taxon>
        <taxon>Hankyongella</taxon>
    </lineage>
</organism>